<feature type="region of interest" description="Disordered" evidence="1">
    <location>
        <begin position="33"/>
        <end position="62"/>
    </location>
</feature>
<reference evidence="2 3" key="1">
    <citation type="submission" date="2019-05" db="EMBL/GenBank/DDBJ databases">
        <title>The compact genome of Giardia muris reveals important steps in the evolution of intestinal protozoan parasites.</title>
        <authorList>
            <person name="Xu F."/>
            <person name="Jimenez-Gonzalez A."/>
            <person name="Einarsson E."/>
            <person name="Astvaldsson A."/>
            <person name="Peirasmaki D."/>
            <person name="Eckmann L."/>
            <person name="Andersson J.O."/>
            <person name="Svard S.G."/>
            <person name="Jerlstrom-Hultqvist J."/>
        </authorList>
    </citation>
    <scope>NUCLEOTIDE SEQUENCE [LARGE SCALE GENOMIC DNA]</scope>
    <source>
        <strain evidence="2 3">Roberts-Thomson</strain>
    </source>
</reference>
<feature type="compositionally biased region" description="Acidic residues" evidence="1">
    <location>
        <begin position="46"/>
        <end position="62"/>
    </location>
</feature>
<sequence length="444" mass="50255">MDIKASPEALVEELRETREKLNWYKRRYAELAAERPRSRPVVEPVDSADDDEEELDGASDLDNSELESMLVELFERGVELGKKRAVMQFEEMEMRKGLEMGAPVSTCTASTQTAEFTTSLLPSVQLPRPNDVLEVAYDTISVLLNALSALRPSPQQVQRIVAGFRRRGIVPLFLNSAKTSFSLPLGSPTRVIVPRLLEGAFIPDKAYYLMSELAARYAIEPAVAGEFLLGLCALIRELEQEAGRQREASLRQQIDDLQRRHSMQMPYDRVRANDQIRALKIDLQHFKSLYLRSLGRQKKQVRVLVDSSSPLEFRSALARSSEQILGGLQRLEQSLVTQRPLLQEAREEQARLALSADASVMTVAAHNDSQPPFSDFQDGETVEVTRTLLQEFEQFAEHVRKLFERALSQTSDPSLLRRLYSRVDDLLTSWSRNSRQVLLALLAD</sequence>
<protein>
    <submittedName>
        <fullName evidence="2">Uncharacterized protein</fullName>
    </submittedName>
</protein>
<dbReference type="EMBL" id="VDLU01000005">
    <property type="protein sequence ID" value="TNJ26661.1"/>
    <property type="molecule type" value="Genomic_DNA"/>
</dbReference>
<dbReference type="AlphaFoldDB" id="A0A4Z1T2L5"/>
<dbReference type="Proteomes" id="UP000315496">
    <property type="component" value="Chromosome 5"/>
</dbReference>
<keyword evidence="3" id="KW-1185">Reference proteome</keyword>
<organism evidence="2 3">
    <name type="scientific">Giardia muris</name>
    <dbReference type="NCBI Taxonomy" id="5742"/>
    <lineage>
        <taxon>Eukaryota</taxon>
        <taxon>Metamonada</taxon>
        <taxon>Diplomonadida</taxon>
        <taxon>Hexamitidae</taxon>
        <taxon>Giardiinae</taxon>
        <taxon>Giardia</taxon>
    </lineage>
</organism>
<evidence type="ECO:0000313" key="2">
    <source>
        <dbReference type="EMBL" id="TNJ26661.1"/>
    </source>
</evidence>
<accession>A0A4Z1T2L5</accession>
<name>A0A4Z1T2L5_GIAMU</name>
<evidence type="ECO:0000256" key="1">
    <source>
        <dbReference type="SAM" id="MobiDB-lite"/>
    </source>
</evidence>
<evidence type="ECO:0000313" key="3">
    <source>
        <dbReference type="Proteomes" id="UP000315496"/>
    </source>
</evidence>
<gene>
    <name evidence="2" type="ORF">GMRT_13141</name>
</gene>
<comment type="caution">
    <text evidence="2">The sequence shown here is derived from an EMBL/GenBank/DDBJ whole genome shotgun (WGS) entry which is preliminary data.</text>
</comment>
<dbReference type="OrthoDB" id="10254994at2759"/>
<dbReference type="VEuPathDB" id="GiardiaDB:GMRT_13141"/>
<proteinExistence type="predicted"/>